<evidence type="ECO:0000313" key="2">
    <source>
        <dbReference type="EMBL" id="QZD94321.1"/>
    </source>
</evidence>
<proteinExistence type="predicted"/>
<gene>
    <name evidence="2" type="ORF">K3136_09465</name>
</gene>
<keyword evidence="3" id="KW-1185">Reference proteome</keyword>
<feature type="region of interest" description="Disordered" evidence="1">
    <location>
        <begin position="1"/>
        <end position="22"/>
    </location>
</feature>
<dbReference type="RefSeq" id="WP_221430068.1">
    <property type="nucleotide sequence ID" value="NZ_CP081294.1"/>
</dbReference>
<organism evidence="2 3">
    <name type="scientific">Qipengyuania gelatinilytica</name>
    <dbReference type="NCBI Taxonomy" id="2867231"/>
    <lineage>
        <taxon>Bacteria</taxon>
        <taxon>Pseudomonadati</taxon>
        <taxon>Pseudomonadota</taxon>
        <taxon>Alphaproteobacteria</taxon>
        <taxon>Sphingomonadales</taxon>
        <taxon>Erythrobacteraceae</taxon>
        <taxon>Qipengyuania</taxon>
    </lineage>
</organism>
<dbReference type="Pfam" id="PF11836">
    <property type="entry name" value="Phage_TAC_11"/>
    <property type="match status" value="1"/>
</dbReference>
<dbReference type="EMBL" id="CP081294">
    <property type="protein sequence ID" value="QZD94321.1"/>
    <property type="molecule type" value="Genomic_DNA"/>
</dbReference>
<evidence type="ECO:0000313" key="3">
    <source>
        <dbReference type="Proteomes" id="UP000824321"/>
    </source>
</evidence>
<name>A0ABX8ZZV8_9SPHN</name>
<sequence>MTQAQAAEGGSATGNPARGETSIHVGGRELVLRPTFDALCRAEEELGSLFALVERAAAGELRLSEIAALFWHCLARPGVVERADVGEAVVEMGVARASVPLKLLLGQVLRGR</sequence>
<accession>A0ABX8ZZV8</accession>
<dbReference type="Proteomes" id="UP000824321">
    <property type="component" value="Chromosome"/>
</dbReference>
<protein>
    <submittedName>
        <fullName evidence="2">Gene transfer agent family protein</fullName>
    </submittedName>
</protein>
<evidence type="ECO:0000256" key="1">
    <source>
        <dbReference type="SAM" id="MobiDB-lite"/>
    </source>
</evidence>
<dbReference type="InterPro" id="IPR021791">
    <property type="entry name" value="Phage_TAC_11"/>
</dbReference>
<reference evidence="2 3" key="1">
    <citation type="submission" date="2021-08" db="EMBL/GenBank/DDBJ databases">
        <title>Comparative Genomics Analysis of the Genus Qipengyuania Reveals Extensive Genetic Diversity and Metabolic Versatility, Including the Description of Fifteen Novel Species.</title>
        <authorList>
            <person name="Liu Y."/>
        </authorList>
    </citation>
    <scope>NUCLEOTIDE SEQUENCE [LARGE SCALE GENOMIC DNA]</scope>
    <source>
        <strain evidence="2 3">1NDH1</strain>
    </source>
</reference>